<dbReference type="OrthoDB" id="2575630at2759"/>
<proteinExistence type="predicted"/>
<protein>
    <submittedName>
        <fullName evidence="2">Uncharacterized protein</fullName>
    </submittedName>
</protein>
<evidence type="ECO:0000256" key="1">
    <source>
        <dbReference type="SAM" id="MobiDB-lite"/>
    </source>
</evidence>
<dbReference type="KEGG" id="tasa:A1Q1_07758"/>
<feature type="compositionally biased region" description="Basic residues" evidence="1">
    <location>
        <begin position="81"/>
        <end position="94"/>
    </location>
</feature>
<gene>
    <name evidence="2" type="ORF">A1Q1_07758</name>
</gene>
<dbReference type="EMBL" id="ALBS01000075">
    <property type="protein sequence ID" value="EJT51068.1"/>
    <property type="molecule type" value="Genomic_DNA"/>
</dbReference>
<feature type="region of interest" description="Disordered" evidence="1">
    <location>
        <begin position="1"/>
        <end position="159"/>
    </location>
</feature>
<feature type="compositionally biased region" description="Polar residues" evidence="1">
    <location>
        <begin position="222"/>
        <end position="231"/>
    </location>
</feature>
<dbReference type="Proteomes" id="UP000002748">
    <property type="component" value="Unassembled WGS sequence"/>
</dbReference>
<dbReference type="GeneID" id="25991270"/>
<sequence>MPADPAVKDQSSPRKRNHGRRRADARKNASVSNTDTAETTPNEDEELFDILGVSKVPQQQSRLQPGLLPIPQTQNAQNDKKRTRTKNKNNRKSPPRAEPLDVSDLSKSLPTSFLADKQWDMPAPVGGQQLTWQQLDSPSATPSKPAKKTRNAKPRASCDLDTTNFYANNRAQHAPVPVHAPQTPPRVPVPHTDAITLPIVGEFPRINKMPMTAGPKYAGPTFHNSPASGSLPQPDLDDF</sequence>
<dbReference type="RefSeq" id="XP_014182245.1">
    <property type="nucleotide sequence ID" value="XM_014326770.1"/>
</dbReference>
<organism evidence="2 3">
    <name type="scientific">Trichosporon asahii var. asahii (strain ATCC 90039 / CBS 2479 / JCM 2466 / KCTC 7840 / NBRC 103889/ NCYC 2677 / UAMH 7654)</name>
    <name type="common">Yeast</name>
    <dbReference type="NCBI Taxonomy" id="1186058"/>
    <lineage>
        <taxon>Eukaryota</taxon>
        <taxon>Fungi</taxon>
        <taxon>Dikarya</taxon>
        <taxon>Basidiomycota</taxon>
        <taxon>Agaricomycotina</taxon>
        <taxon>Tremellomycetes</taxon>
        <taxon>Trichosporonales</taxon>
        <taxon>Trichosporonaceae</taxon>
        <taxon>Trichosporon</taxon>
    </lineage>
</organism>
<accession>J5R7B3</accession>
<name>J5R7B3_TRIAS</name>
<dbReference type="VEuPathDB" id="FungiDB:A1Q1_07758"/>
<dbReference type="AlphaFoldDB" id="J5R7B3"/>
<evidence type="ECO:0000313" key="2">
    <source>
        <dbReference type="EMBL" id="EJT51068.1"/>
    </source>
</evidence>
<feature type="compositionally biased region" description="Polar residues" evidence="1">
    <location>
        <begin position="128"/>
        <end position="142"/>
    </location>
</feature>
<feature type="region of interest" description="Disordered" evidence="1">
    <location>
        <begin position="211"/>
        <end position="239"/>
    </location>
</feature>
<feature type="compositionally biased region" description="Polar residues" evidence="1">
    <location>
        <begin position="29"/>
        <end position="40"/>
    </location>
</feature>
<feature type="compositionally biased region" description="Basic residues" evidence="1">
    <location>
        <begin position="13"/>
        <end position="24"/>
    </location>
</feature>
<reference evidence="2 3" key="1">
    <citation type="journal article" date="2012" name="Eukaryot. Cell">
        <title>Draft genome sequence of CBS 2479, the standard type strain of Trichosporon asahii.</title>
        <authorList>
            <person name="Yang R.Y."/>
            <person name="Li H.T."/>
            <person name="Zhu H."/>
            <person name="Zhou G.P."/>
            <person name="Wang M."/>
            <person name="Wang L."/>
        </authorList>
    </citation>
    <scope>NUCLEOTIDE SEQUENCE [LARGE SCALE GENOMIC DNA]</scope>
    <source>
        <strain evidence="3">ATCC 90039 / CBS 2479 / JCM 2466 / KCTC 7840 / NCYC 2677 / UAMH 7654</strain>
    </source>
</reference>
<dbReference type="HOGENOM" id="CLU_1161857_0_0_1"/>
<comment type="caution">
    <text evidence="2">The sequence shown here is derived from an EMBL/GenBank/DDBJ whole genome shotgun (WGS) entry which is preliminary data.</text>
</comment>
<evidence type="ECO:0000313" key="3">
    <source>
        <dbReference type="Proteomes" id="UP000002748"/>
    </source>
</evidence>